<keyword evidence="7" id="KW-1133">Transmembrane helix</keyword>
<dbReference type="Gene3D" id="1.10.287.130">
    <property type="match status" value="1"/>
</dbReference>
<evidence type="ECO:0000256" key="1">
    <source>
        <dbReference type="ARBA" id="ARBA00000085"/>
    </source>
</evidence>
<evidence type="ECO:0000313" key="9">
    <source>
        <dbReference type="EMBL" id="VAV95124.1"/>
    </source>
</evidence>
<proteinExistence type="predicted"/>
<protein>
    <recommendedName>
        <fullName evidence="2">histidine kinase</fullName>
        <ecNumber evidence="2">2.7.13.3</ecNumber>
    </recommendedName>
</protein>
<feature type="coiled-coil region" evidence="6">
    <location>
        <begin position="255"/>
        <end position="285"/>
    </location>
</feature>
<evidence type="ECO:0000256" key="6">
    <source>
        <dbReference type="SAM" id="Coils"/>
    </source>
</evidence>
<dbReference type="PROSITE" id="PS50885">
    <property type="entry name" value="HAMP"/>
    <property type="match status" value="1"/>
</dbReference>
<dbReference type="EMBL" id="UOEE01000197">
    <property type="protein sequence ID" value="VAV95124.1"/>
    <property type="molecule type" value="Genomic_DNA"/>
</dbReference>
<name>A0A3B0RNK0_9ZZZZ</name>
<gene>
    <name evidence="9" type="ORF">MNBD_ALPHA06-2190</name>
</gene>
<dbReference type="PANTHER" id="PTHR43711:SF1">
    <property type="entry name" value="HISTIDINE KINASE 1"/>
    <property type="match status" value="1"/>
</dbReference>
<feature type="domain" description="HAMP" evidence="8">
    <location>
        <begin position="213"/>
        <end position="267"/>
    </location>
</feature>
<keyword evidence="5" id="KW-0902">Two-component regulatory system</keyword>
<keyword evidence="7" id="KW-0472">Membrane</keyword>
<reference evidence="9" key="1">
    <citation type="submission" date="2018-06" db="EMBL/GenBank/DDBJ databases">
        <authorList>
            <person name="Zhirakovskaya E."/>
        </authorList>
    </citation>
    <scope>NUCLEOTIDE SEQUENCE</scope>
</reference>
<dbReference type="GO" id="GO:0016020">
    <property type="term" value="C:membrane"/>
    <property type="evidence" value="ECO:0007669"/>
    <property type="project" value="InterPro"/>
</dbReference>
<dbReference type="InterPro" id="IPR003660">
    <property type="entry name" value="HAMP_dom"/>
</dbReference>
<dbReference type="InterPro" id="IPR036097">
    <property type="entry name" value="HisK_dim/P_sf"/>
</dbReference>
<evidence type="ECO:0000256" key="4">
    <source>
        <dbReference type="ARBA" id="ARBA00022777"/>
    </source>
</evidence>
<evidence type="ECO:0000256" key="5">
    <source>
        <dbReference type="ARBA" id="ARBA00023012"/>
    </source>
</evidence>
<keyword evidence="7" id="KW-0812">Transmembrane</keyword>
<evidence type="ECO:0000259" key="8">
    <source>
        <dbReference type="PROSITE" id="PS50885"/>
    </source>
</evidence>
<evidence type="ECO:0000256" key="3">
    <source>
        <dbReference type="ARBA" id="ARBA00022679"/>
    </source>
</evidence>
<feature type="transmembrane region" description="Helical" evidence="7">
    <location>
        <begin position="15"/>
        <end position="37"/>
    </location>
</feature>
<dbReference type="SUPFAM" id="SSF47384">
    <property type="entry name" value="Homodimeric domain of signal transducing histidine kinase"/>
    <property type="match status" value="1"/>
</dbReference>
<feature type="non-terminal residue" evidence="9">
    <location>
        <position position="315"/>
    </location>
</feature>
<accession>A0A3B0RNK0</accession>
<sequence>MFLQWLKDRTILERILTVNMAIIILMSVLGIITLNHFNRVVHIGKKIEDHPLVVGNAVLEIGASVSDLSGDLKTAMETRSTDAIATYNRKLSQLDPAIQANFSLIESQYLGDQTLPPKVKASYLEWKGYNAKLVEALSGAGDVDSIKGNSQNSWQSRDLMNSYLTEINLFAYSKTNDFIKGLQGERRGATSWTILFILVAAALAIGLSVLVGRTVAIPIRLLQGVMRKLADGDLDVELPNVLSDRFEAGAFAKAAAEMKANAEEKNALLVRADQARIRAEKANQAKSRFLAMMSHELRTPMNAILGSAQVLDAME</sequence>
<evidence type="ECO:0000256" key="2">
    <source>
        <dbReference type="ARBA" id="ARBA00012438"/>
    </source>
</evidence>
<dbReference type="Pfam" id="PF00512">
    <property type="entry name" value="HisKA"/>
    <property type="match status" value="1"/>
</dbReference>
<comment type="catalytic activity">
    <reaction evidence="1">
        <text>ATP + protein L-histidine = ADP + protein N-phospho-L-histidine.</text>
        <dbReference type="EC" id="2.7.13.3"/>
    </reaction>
</comment>
<dbReference type="AlphaFoldDB" id="A0A3B0RNK0"/>
<dbReference type="SUPFAM" id="SSF158472">
    <property type="entry name" value="HAMP domain-like"/>
    <property type="match status" value="1"/>
</dbReference>
<keyword evidence="6" id="KW-0175">Coiled coil</keyword>
<dbReference type="EC" id="2.7.13.3" evidence="2"/>
<organism evidence="9">
    <name type="scientific">hydrothermal vent metagenome</name>
    <dbReference type="NCBI Taxonomy" id="652676"/>
    <lineage>
        <taxon>unclassified sequences</taxon>
        <taxon>metagenomes</taxon>
        <taxon>ecological metagenomes</taxon>
    </lineage>
</organism>
<dbReference type="GO" id="GO:0000155">
    <property type="term" value="F:phosphorelay sensor kinase activity"/>
    <property type="evidence" value="ECO:0007669"/>
    <property type="project" value="InterPro"/>
</dbReference>
<dbReference type="InterPro" id="IPR003661">
    <property type="entry name" value="HisK_dim/P_dom"/>
</dbReference>
<feature type="transmembrane region" description="Helical" evidence="7">
    <location>
        <begin position="189"/>
        <end position="211"/>
    </location>
</feature>
<dbReference type="InterPro" id="IPR050736">
    <property type="entry name" value="Sensor_HK_Regulatory"/>
</dbReference>
<dbReference type="CDD" id="cd00082">
    <property type="entry name" value="HisKA"/>
    <property type="match status" value="1"/>
</dbReference>
<dbReference type="PANTHER" id="PTHR43711">
    <property type="entry name" value="TWO-COMPONENT HISTIDINE KINASE"/>
    <property type="match status" value="1"/>
</dbReference>
<keyword evidence="3" id="KW-0808">Transferase</keyword>
<dbReference type="Gene3D" id="6.10.340.10">
    <property type="match status" value="1"/>
</dbReference>
<keyword evidence="4" id="KW-0418">Kinase</keyword>
<evidence type="ECO:0000256" key="7">
    <source>
        <dbReference type="SAM" id="Phobius"/>
    </source>
</evidence>